<gene>
    <name evidence="2" type="ORF">IAB19_05175</name>
</gene>
<sequence>MQVANSNTGEYTFDDFVSGGASLTAAQVSFTGAGVVEFDGNLKLSAKSGDGNASALDIGAGTIEAQTITLSDENTTTASDVTVPVDDVEVVRGNLIVHQGLRSENDQTIVFGGTNISGATSLTLDGAGSVTADLQFIGNGTSTNTSTLDVDAGSWTVQNVEFGQSGSFTVGGAEGEAAASLTGSDLLVAANAADSSINETGSVEFDTAVVAGTINVSGKLTIYGLTGLQDTDSDAAGYNANADTNGVNLSGSNINVTGAQASFALGEAATAGVFEIDEAAGTVTSTVWGTVNVDENANLDLAFDSDVTFTKDMIDSLTTTLGGASAISGGVVNMGYADIGVTFNDDGTEAVWGDNVEKFANYAANYTTNDLKQVTVTEISSSDVIKGHYGALRVDSNFNEGSAIQLNGTLGLYDADDGYYAYKGYADGSKQELAVNNSDQGDLILGGNGGKIGSVTLNDGDLITIGEGLVTIAGSVSLAGDDAGLEAYTDTTVEKDFSGDYLGAVAADLTIGGNATVDKQLEVGSQGSVSVANGTLTIGEGDVVGSVEAKDIKLTQDAAEDDADGTLRIYGGTVKAETLTVTEPGAGGIFVGYEAEEGAVDDADTIYDETVNYSGNLEITKELSLNGAYLSVDPLYGAQTALISVNKFAGDSAATSADADLTDFNGGVVDGKVFVGANSALGIGTESLDALQEVVSNFQSNGSLVKSNVGSLTFVNKAITVSGGMGLVMTAEILADFKESLAAGGSLADQKVLVTSGEVPSIADGIYFGENTALVLGGNVVEGIVQSADAYDAAVHFEGQDAKLVAAGGEIMLGGTVRAGKTYNLFSDAGNVGAPDQTGVNVVDLNGVTIADTEENQGKGITVTTMNGAIIGELLGDNVTGVDMDFAPNVRQAYAGASDPVFQTLMAYGYGNVEGVNPNKLEEGQEVTELYNGYTEESIKAHNADATQPLVKNTNYENALIEQAMTMSNGAPVETAARLAVYGGAVQAAMAANASSYEAIATRMGMGNQNSVLTYANNADGAGIWLAPVYKNHDSDGFDAQGVDYGVDMDLYGVALGADFTFAQHFRAGAMFNVGSGDADGKGAGSAVSNDFDYWGASIYGGFAYENFSITADIGYTSVDNDIDASTGLSDVTKLSASTDTEAWTVGLTAQYKFELSALDITPHVGARFTRIDMDDYSVGSNLGTVAEFDADSMNVFSIPVGVTFSKDITAGDWSVMPSLDLTVTANTGDDELDGDVSWSGISNLNTATSTEVLDDFTYGANLGISATNGAFSFGLGVNYVGSDNADEFGVQANARFTF</sequence>
<dbReference type="Gene3D" id="2.40.128.130">
    <property type="entry name" value="Autotransporter beta-domain"/>
    <property type="match status" value="1"/>
</dbReference>
<dbReference type="PROSITE" id="PS51208">
    <property type="entry name" value="AUTOTRANSPORTER"/>
    <property type="match status" value="1"/>
</dbReference>
<organism evidence="2 3">
    <name type="scientific">Candidatus Avisuccinivibrio stercorigallinarum</name>
    <dbReference type="NCBI Taxonomy" id="2840704"/>
    <lineage>
        <taxon>Bacteria</taxon>
        <taxon>Pseudomonadati</taxon>
        <taxon>Pseudomonadota</taxon>
        <taxon>Gammaproteobacteria</taxon>
        <taxon>Aeromonadales</taxon>
        <taxon>Succinivibrionaceae</taxon>
        <taxon>Succinivibrionaceae incertae sedis</taxon>
        <taxon>Candidatus Avisuccinivibrio</taxon>
    </lineage>
</organism>
<evidence type="ECO:0000313" key="3">
    <source>
        <dbReference type="Proteomes" id="UP000823631"/>
    </source>
</evidence>
<evidence type="ECO:0000313" key="2">
    <source>
        <dbReference type="EMBL" id="MBO8415752.1"/>
    </source>
</evidence>
<comment type="caution">
    <text evidence="2">The sequence shown here is derived from an EMBL/GenBank/DDBJ whole genome shotgun (WGS) entry which is preliminary data.</text>
</comment>
<name>A0A9D9DC96_9GAMM</name>
<dbReference type="Pfam" id="PF03797">
    <property type="entry name" value="Autotransporter"/>
    <property type="match status" value="1"/>
</dbReference>
<dbReference type="Proteomes" id="UP000823631">
    <property type="component" value="Unassembled WGS sequence"/>
</dbReference>
<proteinExistence type="predicted"/>
<dbReference type="InterPro" id="IPR005546">
    <property type="entry name" value="Autotransporte_beta"/>
</dbReference>
<dbReference type="InterPro" id="IPR036709">
    <property type="entry name" value="Autotransporte_beta_dom_sf"/>
</dbReference>
<protein>
    <submittedName>
        <fullName evidence="2">Autotransporter outer membrane beta-barrel domain-containing protein</fullName>
    </submittedName>
</protein>
<dbReference type="SMART" id="SM00869">
    <property type="entry name" value="Autotransporter"/>
    <property type="match status" value="1"/>
</dbReference>
<feature type="domain" description="Autotransporter" evidence="1">
    <location>
        <begin position="1017"/>
        <end position="1299"/>
    </location>
</feature>
<accession>A0A9D9DC96</accession>
<evidence type="ECO:0000259" key="1">
    <source>
        <dbReference type="PROSITE" id="PS51208"/>
    </source>
</evidence>
<dbReference type="SUPFAM" id="SSF103515">
    <property type="entry name" value="Autotransporter"/>
    <property type="match status" value="1"/>
</dbReference>
<reference evidence="2" key="1">
    <citation type="submission" date="2020-10" db="EMBL/GenBank/DDBJ databases">
        <authorList>
            <person name="Gilroy R."/>
        </authorList>
    </citation>
    <scope>NUCLEOTIDE SEQUENCE</scope>
    <source>
        <strain evidence="2">17213</strain>
    </source>
</reference>
<dbReference type="EMBL" id="JADINH010000110">
    <property type="protein sequence ID" value="MBO8415752.1"/>
    <property type="molecule type" value="Genomic_DNA"/>
</dbReference>
<reference evidence="2" key="2">
    <citation type="journal article" date="2021" name="PeerJ">
        <title>Extensive microbial diversity within the chicken gut microbiome revealed by metagenomics and culture.</title>
        <authorList>
            <person name="Gilroy R."/>
            <person name="Ravi A."/>
            <person name="Getino M."/>
            <person name="Pursley I."/>
            <person name="Horton D.L."/>
            <person name="Alikhan N.F."/>
            <person name="Baker D."/>
            <person name="Gharbi K."/>
            <person name="Hall N."/>
            <person name="Watson M."/>
            <person name="Adriaenssens E.M."/>
            <person name="Foster-Nyarko E."/>
            <person name="Jarju S."/>
            <person name="Secka A."/>
            <person name="Antonio M."/>
            <person name="Oren A."/>
            <person name="Chaudhuri R.R."/>
            <person name="La Ragione R."/>
            <person name="Hildebrand F."/>
            <person name="Pallen M.J."/>
        </authorList>
    </citation>
    <scope>NUCLEOTIDE SEQUENCE</scope>
    <source>
        <strain evidence="2">17213</strain>
    </source>
</reference>